<dbReference type="AlphaFoldDB" id="A0AAV1RDT4"/>
<evidence type="ECO:0000313" key="2">
    <source>
        <dbReference type="EMBL" id="CAK7332757.1"/>
    </source>
</evidence>
<feature type="region of interest" description="Disordered" evidence="1">
    <location>
        <begin position="138"/>
        <end position="158"/>
    </location>
</feature>
<dbReference type="EMBL" id="CAWUPB010000913">
    <property type="protein sequence ID" value="CAK7332757.1"/>
    <property type="molecule type" value="Genomic_DNA"/>
</dbReference>
<name>A0AAV1RDT4_9ROSI</name>
<organism evidence="2 3">
    <name type="scientific">Dovyalis caffra</name>
    <dbReference type="NCBI Taxonomy" id="77055"/>
    <lineage>
        <taxon>Eukaryota</taxon>
        <taxon>Viridiplantae</taxon>
        <taxon>Streptophyta</taxon>
        <taxon>Embryophyta</taxon>
        <taxon>Tracheophyta</taxon>
        <taxon>Spermatophyta</taxon>
        <taxon>Magnoliopsida</taxon>
        <taxon>eudicotyledons</taxon>
        <taxon>Gunneridae</taxon>
        <taxon>Pentapetalae</taxon>
        <taxon>rosids</taxon>
        <taxon>fabids</taxon>
        <taxon>Malpighiales</taxon>
        <taxon>Salicaceae</taxon>
        <taxon>Flacourtieae</taxon>
        <taxon>Dovyalis</taxon>
    </lineage>
</organism>
<dbReference type="Proteomes" id="UP001314170">
    <property type="component" value="Unassembled WGS sequence"/>
</dbReference>
<sequence>MKKREGPEYVDEGAKSPQVDVRLWCVESFHTYSSVCGCVQTVKENDEDQEDERRMGMTKLQGIEKPYDSWMKAPNGCQKLNVGRNGFGRGHRRMSRERRFLRANKGNRNGKGINVNNGKALNEEGEMETEFKRRYTEKEGKWELDHNGSIGSQMSVRDEIKDESLRRLGAQALPSQ</sequence>
<reference evidence="2 3" key="1">
    <citation type="submission" date="2024-01" db="EMBL/GenBank/DDBJ databases">
        <authorList>
            <person name="Waweru B."/>
        </authorList>
    </citation>
    <scope>NUCLEOTIDE SEQUENCE [LARGE SCALE GENOMIC DNA]</scope>
</reference>
<comment type="caution">
    <text evidence="2">The sequence shown here is derived from an EMBL/GenBank/DDBJ whole genome shotgun (WGS) entry which is preliminary data.</text>
</comment>
<keyword evidence="3" id="KW-1185">Reference proteome</keyword>
<protein>
    <submittedName>
        <fullName evidence="2">Uncharacterized protein</fullName>
    </submittedName>
</protein>
<gene>
    <name evidence="2" type="ORF">DCAF_LOCUS9143</name>
</gene>
<evidence type="ECO:0000313" key="3">
    <source>
        <dbReference type="Proteomes" id="UP001314170"/>
    </source>
</evidence>
<evidence type="ECO:0000256" key="1">
    <source>
        <dbReference type="SAM" id="MobiDB-lite"/>
    </source>
</evidence>
<proteinExistence type="predicted"/>
<accession>A0AAV1RDT4</accession>